<dbReference type="SUPFAM" id="SSF46689">
    <property type="entry name" value="Homeodomain-like"/>
    <property type="match status" value="1"/>
</dbReference>
<keyword evidence="7" id="KW-1185">Reference proteome</keyword>
<evidence type="ECO:0000256" key="1">
    <source>
        <dbReference type="ARBA" id="ARBA00023015"/>
    </source>
</evidence>
<evidence type="ECO:0000313" key="6">
    <source>
        <dbReference type="EMBL" id="AEF81983.1"/>
    </source>
</evidence>
<accession>F5Y9L6</accession>
<dbReference type="GO" id="GO:0003700">
    <property type="term" value="F:DNA-binding transcription factor activity"/>
    <property type="evidence" value="ECO:0007669"/>
    <property type="project" value="TreeGrafter"/>
</dbReference>
<dbReference type="AlphaFoldDB" id="F5Y9L6"/>
<dbReference type="Proteomes" id="UP000009222">
    <property type="component" value="Chromosome"/>
</dbReference>
<dbReference type="PROSITE" id="PS01081">
    <property type="entry name" value="HTH_TETR_1"/>
    <property type="match status" value="1"/>
</dbReference>
<protein>
    <submittedName>
        <fullName evidence="6">Putative transcriptional regulator, TetR family</fullName>
    </submittedName>
</protein>
<name>F5Y9L6_LEAAZ</name>
<dbReference type="STRING" id="545695.TREAZ_0817"/>
<evidence type="ECO:0000256" key="2">
    <source>
        <dbReference type="ARBA" id="ARBA00023125"/>
    </source>
</evidence>
<dbReference type="InterPro" id="IPR009057">
    <property type="entry name" value="Homeodomain-like_sf"/>
</dbReference>
<evidence type="ECO:0000256" key="3">
    <source>
        <dbReference type="ARBA" id="ARBA00023163"/>
    </source>
</evidence>
<dbReference type="PRINTS" id="PR00455">
    <property type="entry name" value="HTHTETR"/>
</dbReference>
<dbReference type="RefSeq" id="WP_015711155.1">
    <property type="nucleotide sequence ID" value="NC_015577.1"/>
</dbReference>
<dbReference type="InterPro" id="IPR036271">
    <property type="entry name" value="Tet_transcr_reg_TetR-rel_C_sf"/>
</dbReference>
<evidence type="ECO:0000313" key="7">
    <source>
        <dbReference type="Proteomes" id="UP000009222"/>
    </source>
</evidence>
<dbReference type="eggNOG" id="COG1309">
    <property type="taxonomic scope" value="Bacteria"/>
</dbReference>
<dbReference type="InterPro" id="IPR050109">
    <property type="entry name" value="HTH-type_TetR-like_transc_reg"/>
</dbReference>
<dbReference type="Pfam" id="PF00440">
    <property type="entry name" value="TetR_N"/>
    <property type="match status" value="1"/>
</dbReference>
<gene>
    <name evidence="6" type="ordered locus">TREAZ_0817</name>
</gene>
<evidence type="ECO:0000256" key="4">
    <source>
        <dbReference type="PROSITE-ProRule" id="PRU00335"/>
    </source>
</evidence>
<feature type="DNA-binding region" description="H-T-H motif" evidence="4">
    <location>
        <begin position="35"/>
        <end position="54"/>
    </location>
</feature>
<organism evidence="6 7">
    <name type="scientific">Leadbettera azotonutricia (strain ATCC BAA-888 / DSM 13862 / ZAS-9)</name>
    <name type="common">Treponema azotonutricium</name>
    <dbReference type="NCBI Taxonomy" id="545695"/>
    <lineage>
        <taxon>Bacteria</taxon>
        <taxon>Pseudomonadati</taxon>
        <taxon>Spirochaetota</taxon>
        <taxon>Spirochaetia</taxon>
        <taxon>Spirochaetales</taxon>
        <taxon>Breznakiellaceae</taxon>
        <taxon>Leadbettera</taxon>
    </lineage>
</organism>
<dbReference type="PANTHER" id="PTHR30055:SF234">
    <property type="entry name" value="HTH-TYPE TRANSCRIPTIONAL REGULATOR BETI"/>
    <property type="match status" value="1"/>
</dbReference>
<keyword evidence="1" id="KW-0805">Transcription regulation</keyword>
<reference evidence="7" key="1">
    <citation type="submission" date="2009-12" db="EMBL/GenBank/DDBJ databases">
        <title>Complete sequence of Treponema azotonutricium strain ZAS-9.</title>
        <authorList>
            <person name="Tetu S.G."/>
            <person name="Matson E."/>
            <person name="Ren Q."/>
            <person name="Seshadri R."/>
            <person name="Elbourne L."/>
            <person name="Hassan K.A."/>
            <person name="Durkin A."/>
            <person name="Radune D."/>
            <person name="Mohamoud Y."/>
            <person name="Shay R."/>
            <person name="Jin S."/>
            <person name="Zhang X."/>
            <person name="Lucey K."/>
            <person name="Ballor N.R."/>
            <person name="Ottesen E."/>
            <person name="Rosenthal R."/>
            <person name="Allen A."/>
            <person name="Leadbetter J.R."/>
            <person name="Paulsen I.T."/>
        </authorList>
    </citation>
    <scope>NUCLEOTIDE SEQUENCE [LARGE SCALE GENOMIC DNA]</scope>
    <source>
        <strain evidence="7">ATCC BAA-888 / DSM 13862 / ZAS-9</strain>
    </source>
</reference>
<dbReference type="GO" id="GO:0000976">
    <property type="term" value="F:transcription cis-regulatory region binding"/>
    <property type="evidence" value="ECO:0007669"/>
    <property type="project" value="TreeGrafter"/>
</dbReference>
<feature type="domain" description="HTH tetR-type" evidence="5">
    <location>
        <begin position="12"/>
        <end position="72"/>
    </location>
</feature>
<dbReference type="Gene3D" id="1.10.10.60">
    <property type="entry name" value="Homeodomain-like"/>
    <property type="match status" value="1"/>
</dbReference>
<dbReference type="PANTHER" id="PTHR30055">
    <property type="entry name" value="HTH-TYPE TRANSCRIPTIONAL REGULATOR RUTR"/>
    <property type="match status" value="1"/>
</dbReference>
<dbReference type="InterPro" id="IPR001647">
    <property type="entry name" value="HTH_TetR"/>
</dbReference>
<keyword evidence="2 4" id="KW-0238">DNA-binding</keyword>
<dbReference type="InParanoid" id="F5Y9L6"/>
<reference evidence="6 7" key="2">
    <citation type="journal article" date="2011" name="ISME J.">
        <title>RNA-seq reveals cooperative metabolic interactions between two termite-gut spirochete species in co-culture.</title>
        <authorList>
            <person name="Rosenthal A.Z."/>
            <person name="Matson E.G."/>
            <person name="Eldar A."/>
            <person name="Leadbetter J.R."/>
        </authorList>
    </citation>
    <scope>NUCLEOTIDE SEQUENCE [LARGE SCALE GENOMIC DNA]</scope>
    <source>
        <strain evidence="7">ATCC BAA-888 / DSM 13862 / ZAS-9</strain>
    </source>
</reference>
<keyword evidence="3" id="KW-0804">Transcription</keyword>
<sequence>MGIFERKERERAERRSLIMGCAKALILEHGVEKVSMGDIAKKAELSKGTLYLYFPSKDVLFSDICEEAAAKFSEYVESRLEGGISGLEALKRYWLSYLEMYGESEDLFILFNMRLFLAPEGSFISLEENAGTASYVFYYLIKRMIEQGIKEGTFEQDTDPGLVVRTIIALFSQAVENAAKLPRTARKSALIIDELKTVFQIMLRGITREGIDRSLLVLPGKIKTNIEVVHGKI</sequence>
<dbReference type="EMBL" id="CP001841">
    <property type="protein sequence ID" value="AEF81983.1"/>
    <property type="molecule type" value="Genomic_DNA"/>
</dbReference>
<dbReference type="HOGENOM" id="CLU_069356_12_1_12"/>
<evidence type="ECO:0000259" key="5">
    <source>
        <dbReference type="PROSITE" id="PS50977"/>
    </source>
</evidence>
<dbReference type="OrthoDB" id="9809994at2"/>
<dbReference type="SUPFAM" id="SSF48498">
    <property type="entry name" value="Tetracyclin repressor-like, C-terminal domain"/>
    <property type="match status" value="1"/>
</dbReference>
<dbReference type="KEGG" id="taz:TREAZ_0817"/>
<dbReference type="Gene3D" id="1.10.357.10">
    <property type="entry name" value="Tetracycline Repressor, domain 2"/>
    <property type="match status" value="1"/>
</dbReference>
<dbReference type="PROSITE" id="PS50977">
    <property type="entry name" value="HTH_TETR_2"/>
    <property type="match status" value="1"/>
</dbReference>
<proteinExistence type="predicted"/>
<dbReference type="InterPro" id="IPR023772">
    <property type="entry name" value="DNA-bd_HTH_TetR-type_CS"/>
</dbReference>